<dbReference type="InParanoid" id="A0A1D3CSH5"/>
<protein>
    <submittedName>
        <fullName evidence="1">Regulator of chromosome condensation domain-containing protein</fullName>
    </submittedName>
</protein>
<name>A0A1D3CSH5_9EIME</name>
<comment type="caution">
    <text evidence="1">The sequence shown here is derived from an EMBL/GenBank/DDBJ whole genome shotgun (WGS) entry which is preliminary data.</text>
</comment>
<proteinExistence type="predicted"/>
<dbReference type="AlphaFoldDB" id="A0A1D3CSH5"/>
<sequence length="128" mass="14074">VLREDQIEAFLAHLTFAAGGSGVGSPSWPHLQNLVQQEEFETRPEFLKSLEDALVSVLGRDIDGLLQLGETEQEMKQLESHYQTLVGMCCFHKQQGVCGNSSSNTKRSGLKGSGGVFLQDFKASFLQE</sequence>
<reference evidence="1 2" key="1">
    <citation type="journal article" date="2016" name="BMC Genomics">
        <title>Comparative genomics reveals Cyclospora cayetanensis possesses coccidia-like metabolism and invasion components but unique surface antigens.</title>
        <authorList>
            <person name="Liu S."/>
            <person name="Wang L."/>
            <person name="Zheng H."/>
            <person name="Xu Z."/>
            <person name="Roellig D.M."/>
            <person name="Li N."/>
            <person name="Frace M.A."/>
            <person name="Tang K."/>
            <person name="Arrowood M.J."/>
            <person name="Moss D.M."/>
            <person name="Zhang L."/>
            <person name="Feng Y."/>
            <person name="Xiao L."/>
        </authorList>
    </citation>
    <scope>NUCLEOTIDE SEQUENCE [LARGE SCALE GENOMIC DNA]</scope>
    <source>
        <strain evidence="1 2">CHN_HEN01</strain>
    </source>
</reference>
<evidence type="ECO:0000313" key="1">
    <source>
        <dbReference type="EMBL" id="OEH74132.1"/>
    </source>
</evidence>
<dbReference type="EMBL" id="JROU02002112">
    <property type="protein sequence ID" value="OEH74132.1"/>
    <property type="molecule type" value="Genomic_DNA"/>
</dbReference>
<feature type="non-terminal residue" evidence="1">
    <location>
        <position position="1"/>
    </location>
</feature>
<accession>A0A1D3CSH5</accession>
<dbReference type="Proteomes" id="UP000095192">
    <property type="component" value="Unassembled WGS sequence"/>
</dbReference>
<dbReference type="VEuPathDB" id="ToxoDB:LOC34622790"/>
<keyword evidence="2" id="KW-1185">Reference proteome</keyword>
<evidence type="ECO:0000313" key="2">
    <source>
        <dbReference type="Proteomes" id="UP000095192"/>
    </source>
</evidence>
<gene>
    <name evidence="1" type="ORF">cyc_09269</name>
</gene>
<dbReference type="VEuPathDB" id="ToxoDB:cyc_09269"/>
<organism evidence="1 2">
    <name type="scientific">Cyclospora cayetanensis</name>
    <dbReference type="NCBI Taxonomy" id="88456"/>
    <lineage>
        <taxon>Eukaryota</taxon>
        <taxon>Sar</taxon>
        <taxon>Alveolata</taxon>
        <taxon>Apicomplexa</taxon>
        <taxon>Conoidasida</taxon>
        <taxon>Coccidia</taxon>
        <taxon>Eucoccidiorida</taxon>
        <taxon>Eimeriorina</taxon>
        <taxon>Eimeriidae</taxon>
        <taxon>Cyclospora</taxon>
    </lineage>
</organism>